<dbReference type="InterPro" id="IPR009620">
    <property type="entry name" value="UPF0236"/>
</dbReference>
<protein>
    <recommendedName>
        <fullName evidence="5">Transposase</fullName>
    </recommendedName>
</protein>
<gene>
    <name evidence="2" type="ORF">LH5_01195</name>
    <name evidence="3" type="ORF">LH5_01206</name>
</gene>
<dbReference type="EMBL" id="CP019581">
    <property type="protein sequence ID" value="AZK91437.1"/>
    <property type="molecule type" value="Genomic_DNA"/>
</dbReference>
<comment type="similarity">
    <text evidence="1">Belongs to the UPF0236 family.</text>
</comment>
<evidence type="ECO:0008006" key="5">
    <source>
        <dbReference type="Google" id="ProtNLM"/>
    </source>
</evidence>
<name>A0A3S8SCB3_LACHE</name>
<accession>A0A3S8SCB3</accession>
<dbReference type="Pfam" id="PF06782">
    <property type="entry name" value="UPF0236"/>
    <property type="match status" value="1"/>
</dbReference>
<evidence type="ECO:0000313" key="3">
    <source>
        <dbReference type="EMBL" id="AZK91448.1"/>
    </source>
</evidence>
<proteinExistence type="inferred from homology"/>
<reference evidence="2 4" key="1">
    <citation type="submission" date="2017-02" db="EMBL/GenBank/DDBJ databases">
        <title>Complete genome sequence of Lactobacillus helveticus.</title>
        <authorList>
            <person name="Kim J.F."/>
            <person name="Chung Y."/>
            <person name="Kwak M."/>
        </authorList>
    </citation>
    <scope>NUCLEOTIDE SEQUENCE [LARGE SCALE GENOMIC DNA]</scope>
    <source>
        <strain evidence="2 4">LH5</strain>
    </source>
</reference>
<evidence type="ECO:0000313" key="4">
    <source>
        <dbReference type="Proteomes" id="UP000267945"/>
    </source>
</evidence>
<dbReference type="Proteomes" id="UP000267945">
    <property type="component" value="Chromosome"/>
</dbReference>
<evidence type="ECO:0000313" key="2">
    <source>
        <dbReference type="EMBL" id="AZK91437.1"/>
    </source>
</evidence>
<sequence>MESIIADIVKIIKSENNVIAREKALMCYFFDLIRELMTAALEEVDAGLVEETKKQGYQIEKKNKRSVVTAFGEISYWRRRYACPGKKAKYPLDKLMGYDKYKRYSVLAVKDILQVSAVATYRNTALAVNTLSCFKISHSKVGKLIVQTGKQIKAQQQSAGILA</sequence>
<dbReference type="AlphaFoldDB" id="A0A3S8SCB3"/>
<evidence type="ECO:0000256" key="1">
    <source>
        <dbReference type="ARBA" id="ARBA00006539"/>
    </source>
</evidence>
<dbReference type="EMBL" id="CP019581">
    <property type="protein sequence ID" value="AZK91448.1"/>
    <property type="molecule type" value="Genomic_DNA"/>
</dbReference>
<organism evidence="2 4">
    <name type="scientific">Lactobacillus helveticus</name>
    <name type="common">Lactobacillus suntoryeus</name>
    <dbReference type="NCBI Taxonomy" id="1587"/>
    <lineage>
        <taxon>Bacteria</taxon>
        <taxon>Bacillati</taxon>
        <taxon>Bacillota</taxon>
        <taxon>Bacilli</taxon>
        <taxon>Lactobacillales</taxon>
        <taxon>Lactobacillaceae</taxon>
        <taxon>Lactobacillus</taxon>
    </lineage>
</organism>